<dbReference type="PANTHER" id="PTHR46411:SF3">
    <property type="entry name" value="AAA+ ATPASE DOMAIN-CONTAINING PROTEIN"/>
    <property type="match status" value="1"/>
</dbReference>
<sequence>METVCRITNYMRVSNKSFDGWDISYEYVEWNGQSCGYATSKAKISNFAGTIRVRHLTVYPLSFDDDALGIQTRLTARGRDFERLRGYHFLTYTGKKILLTKPEAKPVSSRVVIDAFAYYRSCNIVKPELKPLCEEVRGQEEKQKDEDREDSDSDDGSSDSSTAAGPALTTLVTNEPVARKEDLRSLTDEQCLLATPWLIGLDLKSKEWGQFLIEDLTEIPWTDTAFDNLVLPGGEKELAWSFLENKNLSNGGEWNDFIPEKGRGIIILMFGLPGWPKNPDLLYSISAGVLGTKPKEVEDALDHALELCRLWNAMLLLDEADIFLGARTNEGLARNELVSIFLTKLEYYQGILFLTTNRFSSIDYAFQSRIDLFLPYSDLTPPARKQVWENFITRMPDKFDIGEDGIRKLSEINLNGREIKNLIKSAQLLCFKSGDQVSAERLCILAENRVRALKLLKESDDYV</sequence>
<accession>A0A9P7YJ74</accession>
<gene>
    <name evidence="3" type="ORF">BJ875DRAFT_484556</name>
</gene>
<dbReference type="AlphaFoldDB" id="A0A9P7YJ74"/>
<dbReference type="OrthoDB" id="10042665at2759"/>
<dbReference type="PANTHER" id="PTHR46411">
    <property type="entry name" value="FAMILY ATPASE, PUTATIVE-RELATED"/>
    <property type="match status" value="1"/>
</dbReference>
<reference evidence="3" key="1">
    <citation type="journal article" date="2021" name="IMA Fungus">
        <title>Genomic characterization of three marine fungi, including Emericellopsis atlantica sp. nov. with signatures of a generalist lifestyle and marine biomass degradation.</title>
        <authorList>
            <person name="Hagestad O.C."/>
            <person name="Hou L."/>
            <person name="Andersen J.H."/>
            <person name="Hansen E.H."/>
            <person name="Altermark B."/>
            <person name="Li C."/>
            <person name="Kuhnert E."/>
            <person name="Cox R.J."/>
            <person name="Crous P.W."/>
            <person name="Spatafora J.W."/>
            <person name="Lail K."/>
            <person name="Amirebrahimi M."/>
            <person name="Lipzen A."/>
            <person name="Pangilinan J."/>
            <person name="Andreopoulos W."/>
            <person name="Hayes R.D."/>
            <person name="Ng V."/>
            <person name="Grigoriev I.V."/>
            <person name="Jackson S.A."/>
            <person name="Sutton T.D.S."/>
            <person name="Dobson A.D.W."/>
            <person name="Rama T."/>
        </authorList>
    </citation>
    <scope>NUCLEOTIDE SEQUENCE</scope>
    <source>
        <strain evidence="3">TRa018bII</strain>
    </source>
</reference>
<dbReference type="Proteomes" id="UP000824998">
    <property type="component" value="Unassembled WGS sequence"/>
</dbReference>
<name>A0A9P7YJ74_9HELO</name>
<feature type="compositionally biased region" description="Acidic residues" evidence="1">
    <location>
        <begin position="147"/>
        <end position="157"/>
    </location>
</feature>
<protein>
    <recommendedName>
        <fullName evidence="2">DUF7025 domain-containing protein</fullName>
    </recommendedName>
</protein>
<dbReference type="Pfam" id="PF22942">
    <property type="entry name" value="DUF7025"/>
    <property type="match status" value="1"/>
</dbReference>
<dbReference type="EMBL" id="MU251477">
    <property type="protein sequence ID" value="KAG9234050.1"/>
    <property type="molecule type" value="Genomic_DNA"/>
</dbReference>
<evidence type="ECO:0000313" key="4">
    <source>
        <dbReference type="Proteomes" id="UP000824998"/>
    </source>
</evidence>
<dbReference type="SUPFAM" id="SSF52540">
    <property type="entry name" value="P-loop containing nucleoside triphosphate hydrolases"/>
    <property type="match status" value="1"/>
</dbReference>
<evidence type="ECO:0000256" key="1">
    <source>
        <dbReference type="SAM" id="MobiDB-lite"/>
    </source>
</evidence>
<dbReference type="InterPro" id="IPR054289">
    <property type="entry name" value="DUF7025"/>
</dbReference>
<evidence type="ECO:0000259" key="2">
    <source>
        <dbReference type="Pfam" id="PF22942"/>
    </source>
</evidence>
<organism evidence="3 4">
    <name type="scientific">Amylocarpus encephaloides</name>
    <dbReference type="NCBI Taxonomy" id="45428"/>
    <lineage>
        <taxon>Eukaryota</taxon>
        <taxon>Fungi</taxon>
        <taxon>Dikarya</taxon>
        <taxon>Ascomycota</taxon>
        <taxon>Pezizomycotina</taxon>
        <taxon>Leotiomycetes</taxon>
        <taxon>Helotiales</taxon>
        <taxon>Helotiales incertae sedis</taxon>
        <taxon>Amylocarpus</taxon>
    </lineage>
</organism>
<feature type="region of interest" description="Disordered" evidence="1">
    <location>
        <begin position="136"/>
        <end position="171"/>
    </location>
</feature>
<dbReference type="Gene3D" id="3.40.50.300">
    <property type="entry name" value="P-loop containing nucleotide triphosphate hydrolases"/>
    <property type="match status" value="1"/>
</dbReference>
<keyword evidence="4" id="KW-1185">Reference proteome</keyword>
<dbReference type="InterPro" id="IPR027417">
    <property type="entry name" value="P-loop_NTPase"/>
</dbReference>
<feature type="compositionally biased region" description="Basic and acidic residues" evidence="1">
    <location>
        <begin position="136"/>
        <end position="146"/>
    </location>
</feature>
<evidence type="ECO:0000313" key="3">
    <source>
        <dbReference type="EMBL" id="KAG9234050.1"/>
    </source>
</evidence>
<proteinExistence type="predicted"/>
<feature type="domain" description="DUF7025" evidence="2">
    <location>
        <begin position="7"/>
        <end position="64"/>
    </location>
</feature>
<comment type="caution">
    <text evidence="3">The sequence shown here is derived from an EMBL/GenBank/DDBJ whole genome shotgun (WGS) entry which is preliminary data.</text>
</comment>